<dbReference type="EMBL" id="CP000859">
    <property type="protein sequence ID" value="ABW68002.1"/>
    <property type="molecule type" value="Genomic_DNA"/>
</dbReference>
<dbReference type="Proteomes" id="UP000008561">
    <property type="component" value="Chromosome"/>
</dbReference>
<dbReference type="PANTHER" id="PTHR34354">
    <property type="entry name" value="NADPH-DEPENDENT 7-CYANO-7-DEAZAGUANINE REDUCTASE"/>
    <property type="match status" value="1"/>
</dbReference>
<evidence type="ECO:0000256" key="1">
    <source>
        <dbReference type="ARBA" id="ARBA00022490"/>
    </source>
</evidence>
<dbReference type="GO" id="GO:0008616">
    <property type="term" value="P:tRNA queuosine(34) biosynthetic process"/>
    <property type="evidence" value="ECO:0007669"/>
    <property type="project" value="UniProtKB-UniRule"/>
</dbReference>
<dbReference type="InterPro" id="IPR050084">
    <property type="entry name" value="NADPH_dep_7-cyano-7-deazaG_red"/>
</dbReference>
<dbReference type="HAMAP" id="MF_00818">
    <property type="entry name" value="QueF_type1"/>
    <property type="match status" value="1"/>
</dbReference>
<dbReference type="InterPro" id="IPR029500">
    <property type="entry name" value="QueF"/>
</dbReference>
<comment type="pathway">
    <text evidence="5">tRNA modification; tRNA-queuosine biosynthesis.</text>
</comment>
<dbReference type="GO" id="GO:0016787">
    <property type="term" value="F:hydrolase activity"/>
    <property type="evidence" value="ECO:0007669"/>
    <property type="project" value="UniProtKB-KW"/>
</dbReference>
<dbReference type="PIRSF" id="PIRSF027377">
    <property type="entry name" value="Nitrile_oxidored_QueF"/>
    <property type="match status" value="1"/>
</dbReference>
<protein>
    <recommendedName>
        <fullName evidence="5">NADPH-dependent 7-cyano-7-deazaguanine reductase</fullName>
        <ecNumber evidence="5">1.7.1.13</ecNumber>
    </recommendedName>
    <alternativeName>
        <fullName evidence="5">7-cyano-7-carbaguanine reductase</fullName>
    </alternativeName>
    <alternativeName>
        <fullName evidence="5">NADPH-dependent nitrile oxidoreductase</fullName>
    </alternativeName>
    <alternativeName>
        <fullName evidence="5">PreQ(0) reductase</fullName>
    </alternativeName>
</protein>
<dbReference type="InterPro" id="IPR016856">
    <property type="entry name" value="QueF_type1"/>
</dbReference>
<evidence type="ECO:0000256" key="2">
    <source>
        <dbReference type="ARBA" id="ARBA00022785"/>
    </source>
</evidence>
<comment type="catalytic activity">
    <reaction evidence="5">
        <text>7-aminomethyl-7-carbaguanine + 2 NADP(+) = 7-cyano-7-carbaguanine + 2 NADPH + 3 H(+)</text>
        <dbReference type="Rhea" id="RHEA:13409"/>
        <dbReference type="ChEBI" id="CHEBI:15378"/>
        <dbReference type="ChEBI" id="CHEBI:45075"/>
        <dbReference type="ChEBI" id="CHEBI:57783"/>
        <dbReference type="ChEBI" id="CHEBI:58349"/>
        <dbReference type="ChEBI" id="CHEBI:58703"/>
        <dbReference type="EC" id="1.7.1.13"/>
    </reaction>
</comment>
<gene>
    <name evidence="5" type="primary">queF</name>
    <name evidence="6" type="ordered locus">Dole_2198</name>
</gene>
<dbReference type="InterPro" id="IPR043133">
    <property type="entry name" value="GTP-CH-I_C/QueF"/>
</dbReference>
<comment type="similarity">
    <text evidence="5">Belongs to the GTP cyclohydrolase I family. QueF type 1 subfamily.</text>
</comment>
<keyword evidence="3 5" id="KW-0521">NADP</keyword>
<evidence type="ECO:0000313" key="6">
    <source>
        <dbReference type="EMBL" id="ABW68002.1"/>
    </source>
</evidence>
<accession>A8ZUH0</accession>
<keyword evidence="2 5" id="KW-0671">Queuosine biosynthesis</keyword>
<feature type="active site" description="Thioimide intermediate" evidence="5">
    <location>
        <position position="50"/>
    </location>
</feature>
<dbReference type="UniPathway" id="UPA00392"/>
<dbReference type="NCBIfam" id="TIGR03139">
    <property type="entry name" value="QueF-II"/>
    <property type="match status" value="1"/>
</dbReference>
<reference evidence="6 7" key="1">
    <citation type="submission" date="2007-10" db="EMBL/GenBank/DDBJ databases">
        <title>Complete sequence of Desulfococcus oleovorans Hxd3.</title>
        <authorList>
            <consortium name="US DOE Joint Genome Institute"/>
            <person name="Copeland A."/>
            <person name="Lucas S."/>
            <person name="Lapidus A."/>
            <person name="Barry K."/>
            <person name="Glavina del Rio T."/>
            <person name="Dalin E."/>
            <person name="Tice H."/>
            <person name="Pitluck S."/>
            <person name="Kiss H."/>
            <person name="Brettin T."/>
            <person name="Bruce D."/>
            <person name="Detter J.C."/>
            <person name="Han C."/>
            <person name="Schmutz J."/>
            <person name="Larimer F."/>
            <person name="Land M."/>
            <person name="Hauser L."/>
            <person name="Kyrpides N."/>
            <person name="Kim E."/>
            <person name="Wawrik B."/>
            <person name="Richardson P."/>
        </authorList>
    </citation>
    <scope>NUCLEOTIDE SEQUENCE [LARGE SCALE GENOMIC DNA]</scope>
    <source>
        <strain evidence="7">DSM 6200 / JCM 39069 / Hxd3</strain>
    </source>
</reference>
<comment type="function">
    <text evidence="5">Catalyzes the NADPH-dependent reduction of 7-cyano-7-deazaguanine (preQ0) to 7-aminomethyl-7-deazaguanine (preQ1).</text>
</comment>
<feature type="binding site" evidence="5">
    <location>
        <begin position="91"/>
        <end position="92"/>
    </location>
    <ligand>
        <name>substrate</name>
    </ligand>
</feature>
<organism evidence="6 7">
    <name type="scientific">Desulfosudis oleivorans (strain DSM 6200 / JCM 39069 / Hxd3)</name>
    <name type="common">Desulfococcus oleovorans</name>
    <dbReference type="NCBI Taxonomy" id="96561"/>
    <lineage>
        <taxon>Bacteria</taxon>
        <taxon>Pseudomonadati</taxon>
        <taxon>Thermodesulfobacteriota</taxon>
        <taxon>Desulfobacteria</taxon>
        <taxon>Desulfobacterales</taxon>
        <taxon>Desulfosudaceae</taxon>
        <taxon>Desulfosudis</taxon>
    </lineage>
</organism>
<dbReference type="eggNOG" id="COG0780">
    <property type="taxonomic scope" value="Bacteria"/>
</dbReference>
<dbReference type="STRING" id="96561.Dole_2198"/>
<dbReference type="RefSeq" id="WP_012175614.1">
    <property type="nucleotide sequence ID" value="NC_009943.1"/>
</dbReference>
<dbReference type="SUPFAM" id="SSF55620">
    <property type="entry name" value="Tetrahydrobiopterin biosynthesis enzymes-like"/>
    <property type="match status" value="1"/>
</dbReference>
<dbReference type="Gene3D" id="3.30.1130.10">
    <property type="match status" value="1"/>
</dbReference>
<dbReference type="GO" id="GO:0005737">
    <property type="term" value="C:cytoplasm"/>
    <property type="evidence" value="ECO:0007669"/>
    <property type="project" value="UniProtKB-SubCell"/>
</dbReference>
<dbReference type="GO" id="GO:0033739">
    <property type="term" value="F:preQ1 synthase activity"/>
    <property type="evidence" value="ECO:0007669"/>
    <property type="project" value="UniProtKB-UniRule"/>
</dbReference>
<keyword evidence="6" id="KW-0378">Hydrolase</keyword>
<dbReference type="OrthoDB" id="9789995at2"/>
<dbReference type="AlphaFoldDB" id="A8ZUH0"/>
<dbReference type="HOGENOM" id="CLU_102489_1_2_7"/>
<feature type="active site" description="Proton donor" evidence="5">
    <location>
        <position position="57"/>
    </location>
</feature>
<evidence type="ECO:0000256" key="4">
    <source>
        <dbReference type="ARBA" id="ARBA00023002"/>
    </source>
</evidence>
<name>A8ZUH0_DESOH</name>
<evidence type="ECO:0000313" key="7">
    <source>
        <dbReference type="Proteomes" id="UP000008561"/>
    </source>
</evidence>
<comment type="subcellular location">
    <subcellularLocation>
        <location evidence="5">Cytoplasm</location>
    </subcellularLocation>
</comment>
<keyword evidence="4 5" id="KW-0560">Oxidoreductase</keyword>
<dbReference type="EC" id="1.7.1.13" evidence="5"/>
<proteinExistence type="inferred from homology"/>
<evidence type="ECO:0000256" key="3">
    <source>
        <dbReference type="ARBA" id="ARBA00022857"/>
    </source>
</evidence>
<keyword evidence="7" id="KW-1185">Reference proteome</keyword>
<dbReference type="PANTHER" id="PTHR34354:SF1">
    <property type="entry name" value="NADPH-DEPENDENT 7-CYANO-7-DEAZAGUANINE REDUCTASE"/>
    <property type="match status" value="1"/>
</dbReference>
<keyword evidence="1 5" id="KW-0963">Cytoplasm</keyword>
<sequence length="134" mass="15068">MSDNPQPPLPYTALSADTVGTKMLTVIEYAYRETRPIDVVIRQPEFTSLCPMTGLPDYGCITIRYRPRHHIVELKSLKYYLLQYRNVGIFYEHVINRILNDLSGAVAPVWMEVSGEFTARGGITTTVTAATGDQ</sequence>
<dbReference type="KEGG" id="dol:Dole_2198"/>
<evidence type="ECO:0000256" key="5">
    <source>
        <dbReference type="HAMAP-Rule" id="MF_00818"/>
    </source>
</evidence>
<feature type="binding site" evidence="5">
    <location>
        <begin position="72"/>
        <end position="74"/>
    </location>
    <ligand>
        <name>substrate</name>
    </ligand>
</feature>
<dbReference type="Pfam" id="PF14489">
    <property type="entry name" value="QueF"/>
    <property type="match status" value="1"/>
</dbReference>